<evidence type="ECO:0000313" key="4">
    <source>
        <dbReference type="Proteomes" id="UP000095552"/>
    </source>
</evidence>
<dbReference type="InterPro" id="IPR010559">
    <property type="entry name" value="Sig_transdc_His_kin_internal"/>
</dbReference>
<reference evidence="3 4" key="1">
    <citation type="submission" date="2016-08" db="EMBL/GenBank/DDBJ databases">
        <title>Draft genome of Fabibacter sp. strain SK-8.</title>
        <authorList>
            <person name="Wong S.-K."/>
            <person name="Hamasaki K."/>
            <person name="Yoshizawa S."/>
        </authorList>
    </citation>
    <scope>NUCLEOTIDE SEQUENCE [LARGE SCALE GENOMIC DNA]</scope>
    <source>
        <strain evidence="3 4">SK-8</strain>
    </source>
</reference>
<keyword evidence="1" id="KW-0812">Transmembrane</keyword>
<dbReference type="AlphaFoldDB" id="A0A1E5T6T1"/>
<feature type="domain" description="Signal transduction histidine kinase internal region" evidence="2">
    <location>
        <begin position="189"/>
        <end position="268"/>
    </location>
</feature>
<dbReference type="Gene3D" id="3.30.565.10">
    <property type="entry name" value="Histidine kinase-like ATPase, C-terminal domain"/>
    <property type="match status" value="1"/>
</dbReference>
<feature type="transmembrane region" description="Helical" evidence="1">
    <location>
        <begin position="74"/>
        <end position="102"/>
    </location>
</feature>
<keyword evidence="1" id="KW-1133">Transmembrane helix</keyword>
<dbReference type="STRING" id="1563681.BFP71_05400"/>
<name>A0A1E5T6T1_9BACT</name>
<protein>
    <recommendedName>
        <fullName evidence="2">Signal transduction histidine kinase internal region domain-containing protein</fullName>
    </recommendedName>
</protein>
<sequence>MNKTKLYWLLQFGGWGGLMLTSFLVMVLLLPTLPALVINTAIVFLAVFVSHRYRVYVKKRNWKDLRVPVLVPKVFVASVVQGIVLSVLSLLIVVGIITVLAVTHPALLDKLLSVPEIDGLDESTQEIIRQATLDSYSGNRIIVFAISFVISNTIYFISWSAIYFAYQFILKAREMEIEKWKLSASVKDAELSTLKAQINPHFIFNSLNNIRSLVVEDADRARDSITHLSDLLRFSIQFDQYEKVSLEKELEVVEDYLNLEAIQLEERLRYSFNIDEEAKEVLIPPMIIQTLVENAIKHSINNLPDGGEIIVSTRIDEESMSIYVKNTGQLNMKASVEGKKKRRGIGISNSRERLRLLYGQEARLAVENMNEQMVCATVRIPFK</sequence>
<dbReference type="InterPro" id="IPR036890">
    <property type="entry name" value="HATPase_C_sf"/>
</dbReference>
<evidence type="ECO:0000259" key="2">
    <source>
        <dbReference type="Pfam" id="PF06580"/>
    </source>
</evidence>
<evidence type="ECO:0000256" key="1">
    <source>
        <dbReference type="SAM" id="Phobius"/>
    </source>
</evidence>
<feature type="transmembrane region" description="Helical" evidence="1">
    <location>
        <begin position="141"/>
        <end position="166"/>
    </location>
</feature>
<dbReference type="Proteomes" id="UP000095552">
    <property type="component" value="Unassembled WGS sequence"/>
</dbReference>
<dbReference type="InterPro" id="IPR050640">
    <property type="entry name" value="Bact_2-comp_sensor_kinase"/>
</dbReference>
<dbReference type="PANTHER" id="PTHR34220:SF7">
    <property type="entry name" value="SENSOR HISTIDINE KINASE YPDA"/>
    <property type="match status" value="1"/>
</dbReference>
<dbReference type="RefSeq" id="WP_069834406.1">
    <property type="nucleotide sequence ID" value="NZ_MDGQ01000003.1"/>
</dbReference>
<dbReference type="PANTHER" id="PTHR34220">
    <property type="entry name" value="SENSOR HISTIDINE KINASE YPDA"/>
    <property type="match status" value="1"/>
</dbReference>
<accession>A0A1E5T6T1</accession>
<comment type="caution">
    <text evidence="3">The sequence shown here is derived from an EMBL/GenBank/DDBJ whole genome shotgun (WGS) entry which is preliminary data.</text>
</comment>
<gene>
    <name evidence="3" type="ORF">BFP71_05400</name>
</gene>
<organism evidence="3 4">
    <name type="scientific">Roseivirga misakiensis</name>
    <dbReference type="NCBI Taxonomy" id="1563681"/>
    <lineage>
        <taxon>Bacteria</taxon>
        <taxon>Pseudomonadati</taxon>
        <taxon>Bacteroidota</taxon>
        <taxon>Cytophagia</taxon>
        <taxon>Cytophagales</taxon>
        <taxon>Roseivirgaceae</taxon>
        <taxon>Roseivirga</taxon>
    </lineage>
</organism>
<dbReference type="SUPFAM" id="SSF55874">
    <property type="entry name" value="ATPase domain of HSP90 chaperone/DNA topoisomerase II/histidine kinase"/>
    <property type="match status" value="1"/>
</dbReference>
<feature type="transmembrane region" description="Helical" evidence="1">
    <location>
        <begin position="36"/>
        <end position="53"/>
    </location>
</feature>
<proteinExistence type="predicted"/>
<keyword evidence="1" id="KW-0472">Membrane</keyword>
<dbReference type="GO" id="GO:0000155">
    <property type="term" value="F:phosphorelay sensor kinase activity"/>
    <property type="evidence" value="ECO:0007669"/>
    <property type="project" value="InterPro"/>
</dbReference>
<feature type="transmembrane region" description="Helical" evidence="1">
    <location>
        <begin position="7"/>
        <end position="30"/>
    </location>
</feature>
<dbReference type="GO" id="GO:0016020">
    <property type="term" value="C:membrane"/>
    <property type="evidence" value="ECO:0007669"/>
    <property type="project" value="InterPro"/>
</dbReference>
<dbReference type="EMBL" id="MDGQ01000003">
    <property type="protein sequence ID" value="OEK07094.1"/>
    <property type="molecule type" value="Genomic_DNA"/>
</dbReference>
<dbReference type="Pfam" id="PF06580">
    <property type="entry name" value="His_kinase"/>
    <property type="match status" value="1"/>
</dbReference>
<evidence type="ECO:0000313" key="3">
    <source>
        <dbReference type="EMBL" id="OEK07094.1"/>
    </source>
</evidence>
<dbReference type="OrthoDB" id="9792992at2"/>
<keyword evidence="4" id="KW-1185">Reference proteome</keyword>